<dbReference type="Pfam" id="PF03551">
    <property type="entry name" value="PadR"/>
    <property type="match status" value="1"/>
</dbReference>
<accession>A0A5J5K3B1</accession>
<feature type="compositionally biased region" description="Low complexity" evidence="1">
    <location>
        <begin position="184"/>
        <end position="194"/>
    </location>
</feature>
<evidence type="ECO:0000259" key="3">
    <source>
        <dbReference type="Pfam" id="PF10400"/>
    </source>
</evidence>
<evidence type="ECO:0000256" key="1">
    <source>
        <dbReference type="SAM" id="MobiDB-lite"/>
    </source>
</evidence>
<proteinExistence type="predicted"/>
<dbReference type="AlphaFoldDB" id="A0A5J5K3B1"/>
<dbReference type="InterPro" id="IPR036388">
    <property type="entry name" value="WH-like_DNA-bd_sf"/>
</dbReference>
<feature type="region of interest" description="Disordered" evidence="1">
    <location>
        <begin position="174"/>
        <end position="201"/>
    </location>
</feature>
<comment type="caution">
    <text evidence="4">The sequence shown here is derived from an EMBL/GenBank/DDBJ whole genome shotgun (WGS) entry which is preliminary data.</text>
</comment>
<feature type="domain" description="Transcription regulator PadR N-terminal" evidence="2">
    <location>
        <begin position="7"/>
        <end position="77"/>
    </location>
</feature>
<name>A0A5J5K3B1_9ACTN</name>
<dbReference type="EMBL" id="VYTZ01000004">
    <property type="protein sequence ID" value="KAA9378893.1"/>
    <property type="molecule type" value="Genomic_DNA"/>
</dbReference>
<evidence type="ECO:0000313" key="5">
    <source>
        <dbReference type="Proteomes" id="UP000327011"/>
    </source>
</evidence>
<dbReference type="SUPFAM" id="SSF46785">
    <property type="entry name" value="Winged helix' DNA-binding domain"/>
    <property type="match status" value="1"/>
</dbReference>
<dbReference type="RefSeq" id="WP_150933498.1">
    <property type="nucleotide sequence ID" value="NZ_VYTZ01000004.1"/>
</dbReference>
<evidence type="ECO:0000313" key="4">
    <source>
        <dbReference type="EMBL" id="KAA9378893.1"/>
    </source>
</evidence>
<dbReference type="Proteomes" id="UP000327011">
    <property type="component" value="Unassembled WGS sequence"/>
</dbReference>
<dbReference type="Gene3D" id="1.10.10.10">
    <property type="entry name" value="Winged helix-like DNA-binding domain superfamily/Winged helix DNA-binding domain"/>
    <property type="match status" value="1"/>
</dbReference>
<reference evidence="4 5" key="1">
    <citation type="submission" date="2019-09" db="EMBL/GenBank/DDBJ databases">
        <title>Screening of Novel Bioactive Compounds from Soil-Associated.</title>
        <authorList>
            <person name="Gong X."/>
        </authorList>
    </citation>
    <scope>NUCLEOTIDE SEQUENCE [LARGE SCALE GENOMIC DNA]</scope>
    <source>
        <strain evidence="4 5">Gxj-6</strain>
    </source>
</reference>
<protein>
    <submittedName>
        <fullName evidence="4">PadR family transcriptional regulator</fullName>
    </submittedName>
</protein>
<feature type="domain" description="Transcription regulator PadR C-terminal" evidence="3">
    <location>
        <begin position="90"/>
        <end position="168"/>
    </location>
</feature>
<dbReference type="InterPro" id="IPR018309">
    <property type="entry name" value="Tscrpt_reg_PadR_C"/>
</dbReference>
<dbReference type="InterPro" id="IPR036390">
    <property type="entry name" value="WH_DNA-bd_sf"/>
</dbReference>
<dbReference type="Pfam" id="PF10400">
    <property type="entry name" value="Vir_act_alpha_C"/>
    <property type="match status" value="1"/>
</dbReference>
<sequence>MSLRHALLGLLSAGPASGYDLLKTFEISLANVWPATQSQLYSELGRLSREDLIEVAAEGPRGRKEYRITGDGLAELRRWLVEEPPTQNRRSDMLLRVFFLDTVTPDEAHGYLEGLAVQAREEHAALREVREQVISQGEDALRLYGDLALEWGLRLTAAQRDWAEWAAGRIAALPHQSSPESTELNGTTGLNGTTAPGPRPA</sequence>
<gene>
    <name evidence="4" type="ORF">F5972_11680</name>
</gene>
<keyword evidence="5" id="KW-1185">Reference proteome</keyword>
<evidence type="ECO:0000259" key="2">
    <source>
        <dbReference type="Pfam" id="PF03551"/>
    </source>
</evidence>
<dbReference type="PANTHER" id="PTHR43252">
    <property type="entry name" value="TRANSCRIPTIONAL REGULATOR YQJI"/>
    <property type="match status" value="1"/>
</dbReference>
<organism evidence="4 5">
    <name type="scientific">Microbispora cellulosiformans</name>
    <dbReference type="NCBI Taxonomy" id="2614688"/>
    <lineage>
        <taxon>Bacteria</taxon>
        <taxon>Bacillati</taxon>
        <taxon>Actinomycetota</taxon>
        <taxon>Actinomycetes</taxon>
        <taxon>Streptosporangiales</taxon>
        <taxon>Streptosporangiaceae</taxon>
        <taxon>Microbispora</taxon>
    </lineage>
</organism>
<dbReference type="InterPro" id="IPR005149">
    <property type="entry name" value="Tscrpt_reg_PadR_N"/>
</dbReference>
<dbReference type="PANTHER" id="PTHR43252:SF6">
    <property type="entry name" value="NEGATIVE TRANSCRIPTION REGULATOR PADR"/>
    <property type="match status" value="1"/>
</dbReference>